<reference evidence="2 3" key="2">
    <citation type="submission" date="2020-02" db="EMBL/GenBank/DDBJ databases">
        <title>Genome sequences of Thiorhodococcus mannitoliphagus and Thiorhodococcus minor, purple sulfur photosynthetic bacteria in the gammaproteobacterial family, Chromatiaceae.</title>
        <authorList>
            <person name="Aviles F.A."/>
            <person name="Meyer T.E."/>
            <person name="Kyndt J.A."/>
        </authorList>
    </citation>
    <scope>NUCLEOTIDE SEQUENCE [LARGE SCALE GENOMIC DNA]</scope>
    <source>
        <strain evidence="2 3">DSM 18266</strain>
    </source>
</reference>
<evidence type="ECO:0000313" key="3">
    <source>
        <dbReference type="Proteomes" id="UP000471640"/>
    </source>
</evidence>
<protein>
    <submittedName>
        <fullName evidence="2">BLUF domain-containing protein</fullName>
    </submittedName>
</protein>
<sequence length="148" mass="17196">MNHCRLIYRSTCTDKFMANEELRDLVEKSAENNRKLSVTGLLVLSGDQFLQVLEGPVAAVNDLYAHIVQDSRHHHPRLISYEPTEEIYFDDWGMSIVDLYDLPKAVREILIRKYSSKEDAVEFPERLHEVYAFLLDAKIICQGRPWEG</sequence>
<proteinExistence type="predicted"/>
<dbReference type="GO" id="GO:0071949">
    <property type="term" value="F:FAD binding"/>
    <property type="evidence" value="ECO:0007669"/>
    <property type="project" value="InterPro"/>
</dbReference>
<gene>
    <name evidence="2" type="ORF">G3480_06975</name>
</gene>
<dbReference type="EMBL" id="JAAIJR010000021">
    <property type="protein sequence ID" value="NEX20058.1"/>
    <property type="molecule type" value="Genomic_DNA"/>
</dbReference>
<dbReference type="GO" id="GO:0009882">
    <property type="term" value="F:blue light photoreceptor activity"/>
    <property type="evidence" value="ECO:0007669"/>
    <property type="project" value="InterPro"/>
</dbReference>
<reference evidence="3" key="1">
    <citation type="journal article" date="2020" name="Microbiol. Resour. Announc.">
        <title>Draft Genome Sequences of Thiorhodococcus mannitoliphagus and Thiorhodococcus minor, Purple Sulfur Photosynthetic Bacteria in the Gammaproteobacterial Family Chromatiaceae.</title>
        <authorList>
            <person name="Aviles F.A."/>
            <person name="Meyer T.E."/>
            <person name="Kyndt J.A."/>
        </authorList>
    </citation>
    <scope>NUCLEOTIDE SEQUENCE [LARGE SCALE GENOMIC DNA]</scope>
    <source>
        <strain evidence="3">DSM 18266</strain>
    </source>
</reference>
<dbReference type="SMART" id="SM01034">
    <property type="entry name" value="BLUF"/>
    <property type="match status" value="1"/>
</dbReference>
<dbReference type="Pfam" id="PF04940">
    <property type="entry name" value="BLUF"/>
    <property type="match status" value="1"/>
</dbReference>
<dbReference type="SUPFAM" id="SSF54975">
    <property type="entry name" value="Acylphosphatase/BLUF domain-like"/>
    <property type="match status" value="1"/>
</dbReference>
<dbReference type="RefSeq" id="WP_164653070.1">
    <property type="nucleotide sequence ID" value="NZ_JAAIJR010000021.1"/>
</dbReference>
<dbReference type="InterPro" id="IPR007024">
    <property type="entry name" value="BLUF_domain"/>
</dbReference>
<evidence type="ECO:0000313" key="2">
    <source>
        <dbReference type="EMBL" id="NEX20058.1"/>
    </source>
</evidence>
<dbReference type="InterPro" id="IPR036046">
    <property type="entry name" value="Acylphosphatase-like_dom_sf"/>
</dbReference>
<dbReference type="Proteomes" id="UP000471640">
    <property type="component" value="Unassembled WGS sequence"/>
</dbReference>
<evidence type="ECO:0000259" key="1">
    <source>
        <dbReference type="PROSITE" id="PS50925"/>
    </source>
</evidence>
<organism evidence="2 3">
    <name type="scientific">Thiorhodococcus mannitoliphagus</name>
    <dbReference type="NCBI Taxonomy" id="329406"/>
    <lineage>
        <taxon>Bacteria</taxon>
        <taxon>Pseudomonadati</taxon>
        <taxon>Pseudomonadota</taxon>
        <taxon>Gammaproteobacteria</taxon>
        <taxon>Chromatiales</taxon>
        <taxon>Chromatiaceae</taxon>
        <taxon>Thiorhodococcus</taxon>
    </lineage>
</organism>
<name>A0A6P1DPX0_9GAMM</name>
<accession>A0A6P1DPX0</accession>
<keyword evidence="3" id="KW-1185">Reference proteome</keyword>
<dbReference type="Gene3D" id="3.30.70.100">
    <property type="match status" value="1"/>
</dbReference>
<feature type="domain" description="BLUF" evidence="1">
    <location>
        <begin position="3"/>
        <end position="95"/>
    </location>
</feature>
<dbReference type="PROSITE" id="PS50925">
    <property type="entry name" value="BLUF"/>
    <property type="match status" value="1"/>
</dbReference>
<dbReference type="AlphaFoldDB" id="A0A6P1DPX0"/>
<comment type="caution">
    <text evidence="2">The sequence shown here is derived from an EMBL/GenBank/DDBJ whole genome shotgun (WGS) entry which is preliminary data.</text>
</comment>